<evidence type="ECO:0000256" key="2">
    <source>
        <dbReference type="ARBA" id="ARBA00022729"/>
    </source>
</evidence>
<feature type="active site" description="Acyl-ester intermediate" evidence="7">
    <location>
        <position position="81"/>
    </location>
</feature>
<dbReference type="Gene3D" id="3.40.710.10">
    <property type="entry name" value="DD-peptidase/beta-lactamase superfamily"/>
    <property type="match status" value="1"/>
</dbReference>
<dbReference type="PRINTS" id="PR00725">
    <property type="entry name" value="DADACBPTASE1"/>
</dbReference>
<dbReference type="GO" id="GO:0071555">
    <property type="term" value="P:cell wall organization"/>
    <property type="evidence" value="ECO:0007669"/>
    <property type="project" value="UniProtKB-KW"/>
</dbReference>
<dbReference type="SUPFAM" id="SSF56601">
    <property type="entry name" value="beta-lactamase/transpeptidase-like"/>
    <property type="match status" value="1"/>
</dbReference>
<reference evidence="12 13" key="1">
    <citation type="submission" date="2019-03" db="EMBL/GenBank/DDBJ databases">
        <title>Jiella endophytica sp. nov., a novel endophytic bacterium isolated from root of Ficus microcarpa Linn. f.</title>
        <authorList>
            <person name="Tuo L."/>
        </authorList>
    </citation>
    <scope>NUCLEOTIDE SEQUENCE [LARGE SCALE GENOMIC DNA]</scope>
    <source>
        <strain evidence="12 13">CBS5Q-3</strain>
    </source>
</reference>
<dbReference type="Pfam" id="PF00768">
    <property type="entry name" value="Peptidase_S11"/>
    <property type="match status" value="1"/>
</dbReference>
<comment type="caution">
    <text evidence="12">The sequence shown here is derived from an EMBL/GenBank/DDBJ whole genome shotgun (WGS) entry which is preliminary data.</text>
</comment>
<dbReference type="OrthoDB" id="7912889at2"/>
<comment type="similarity">
    <text evidence="1 9">Belongs to the peptidase S11 family.</text>
</comment>
<feature type="binding site" evidence="8">
    <location>
        <position position="243"/>
    </location>
    <ligand>
        <name>substrate</name>
    </ligand>
</feature>
<evidence type="ECO:0000256" key="3">
    <source>
        <dbReference type="ARBA" id="ARBA00022801"/>
    </source>
</evidence>
<keyword evidence="12" id="KW-0121">Carboxypeptidase</keyword>
<dbReference type="Proteomes" id="UP000298179">
    <property type="component" value="Unassembled WGS sequence"/>
</dbReference>
<dbReference type="PANTHER" id="PTHR21581:SF6">
    <property type="entry name" value="TRAFFICKING PROTEIN PARTICLE COMPLEX SUBUNIT 12"/>
    <property type="match status" value="1"/>
</dbReference>
<evidence type="ECO:0000256" key="4">
    <source>
        <dbReference type="ARBA" id="ARBA00022960"/>
    </source>
</evidence>
<keyword evidence="3" id="KW-0378">Hydrolase</keyword>
<evidence type="ECO:0000256" key="8">
    <source>
        <dbReference type="PIRSR" id="PIRSR618044-2"/>
    </source>
</evidence>
<feature type="domain" description="Peptidase S11 D-alanyl-D-alanine carboxypeptidase A N-terminal" evidence="11">
    <location>
        <begin position="48"/>
        <end position="273"/>
    </location>
</feature>
<proteinExistence type="inferred from homology"/>
<dbReference type="EMBL" id="SOZD01000002">
    <property type="protein sequence ID" value="TFF24953.1"/>
    <property type="molecule type" value="Genomic_DNA"/>
</dbReference>
<sequence length="290" mass="30865">MRPWPQALRSVRPLRLLALAVLALSLAGCQTAELSPAGLGVGTLSPTSSAEIRGHSVLVMDYQSGRILEAENADALRYPASLSKMMTLYLLFEAVDSGEISLDTPLTVSAEAAAEPPAKLGFTPGETITVRDAAQAVATKSANDVAVVIAENLGGTQEAFAAAMTAKARQLGMRNTRFVNASGLPDPRQISTARDMATLARALIARNQRYMPMFRVTQFTFKGRTYHATNKLLGKVAGVDGLKTGYIRDSGFHLVATVERGGRRLIVVVMGGQTGAARNAEVTALIDKYM</sequence>
<feature type="signal peptide" evidence="10">
    <location>
        <begin position="1"/>
        <end position="32"/>
    </location>
</feature>
<dbReference type="InterPro" id="IPR001967">
    <property type="entry name" value="Peptidase_S11_N"/>
</dbReference>
<gene>
    <name evidence="12" type="ORF">E3C22_06095</name>
</gene>
<organism evidence="12 13">
    <name type="scientific">Jiella endophytica</name>
    <dbReference type="NCBI Taxonomy" id="2558362"/>
    <lineage>
        <taxon>Bacteria</taxon>
        <taxon>Pseudomonadati</taxon>
        <taxon>Pseudomonadota</taxon>
        <taxon>Alphaproteobacteria</taxon>
        <taxon>Hyphomicrobiales</taxon>
        <taxon>Aurantimonadaceae</taxon>
        <taxon>Jiella</taxon>
    </lineage>
</organism>
<evidence type="ECO:0000256" key="7">
    <source>
        <dbReference type="PIRSR" id="PIRSR618044-1"/>
    </source>
</evidence>
<keyword evidence="2 10" id="KW-0732">Signal</keyword>
<evidence type="ECO:0000259" key="11">
    <source>
        <dbReference type="Pfam" id="PF00768"/>
    </source>
</evidence>
<keyword evidence="13" id="KW-1185">Reference proteome</keyword>
<evidence type="ECO:0000313" key="12">
    <source>
        <dbReference type="EMBL" id="TFF24953.1"/>
    </source>
</evidence>
<evidence type="ECO:0000256" key="9">
    <source>
        <dbReference type="RuleBase" id="RU004016"/>
    </source>
</evidence>
<feature type="chain" id="PRO_5021254347" evidence="10">
    <location>
        <begin position="33"/>
        <end position="290"/>
    </location>
</feature>
<keyword evidence="6" id="KW-0961">Cell wall biogenesis/degradation</keyword>
<evidence type="ECO:0000256" key="10">
    <source>
        <dbReference type="SAM" id="SignalP"/>
    </source>
</evidence>
<evidence type="ECO:0000256" key="1">
    <source>
        <dbReference type="ARBA" id="ARBA00007164"/>
    </source>
</evidence>
<feature type="active site" description="Proton acceptor" evidence="7">
    <location>
        <position position="84"/>
    </location>
</feature>
<accession>A0A4Y8RMT1</accession>
<evidence type="ECO:0000256" key="6">
    <source>
        <dbReference type="ARBA" id="ARBA00023316"/>
    </source>
</evidence>
<dbReference type="GO" id="GO:0008360">
    <property type="term" value="P:regulation of cell shape"/>
    <property type="evidence" value="ECO:0007669"/>
    <property type="project" value="UniProtKB-KW"/>
</dbReference>
<keyword evidence="4" id="KW-0133">Cell shape</keyword>
<keyword evidence="12" id="KW-0645">Protease</keyword>
<dbReference type="GO" id="GO:0006508">
    <property type="term" value="P:proteolysis"/>
    <property type="evidence" value="ECO:0007669"/>
    <property type="project" value="InterPro"/>
</dbReference>
<evidence type="ECO:0000256" key="5">
    <source>
        <dbReference type="ARBA" id="ARBA00022984"/>
    </source>
</evidence>
<dbReference type="RefSeq" id="WP_134761123.1">
    <property type="nucleotide sequence ID" value="NZ_SOZD01000002.1"/>
</dbReference>
<dbReference type="GO" id="GO:0009002">
    <property type="term" value="F:serine-type D-Ala-D-Ala carboxypeptidase activity"/>
    <property type="evidence" value="ECO:0007669"/>
    <property type="project" value="InterPro"/>
</dbReference>
<name>A0A4Y8RMT1_9HYPH</name>
<dbReference type="AlphaFoldDB" id="A0A4Y8RMT1"/>
<dbReference type="InterPro" id="IPR018044">
    <property type="entry name" value="Peptidase_S11"/>
</dbReference>
<keyword evidence="5" id="KW-0573">Peptidoglycan synthesis</keyword>
<protein>
    <submittedName>
        <fullName evidence="12">D-alanyl-D-alanine carboxypeptidase</fullName>
    </submittedName>
</protein>
<dbReference type="GO" id="GO:0009252">
    <property type="term" value="P:peptidoglycan biosynthetic process"/>
    <property type="evidence" value="ECO:0007669"/>
    <property type="project" value="UniProtKB-KW"/>
</dbReference>
<dbReference type="PROSITE" id="PS51257">
    <property type="entry name" value="PROKAR_LIPOPROTEIN"/>
    <property type="match status" value="1"/>
</dbReference>
<feature type="active site" evidence="7">
    <location>
        <position position="141"/>
    </location>
</feature>
<evidence type="ECO:0000313" key="13">
    <source>
        <dbReference type="Proteomes" id="UP000298179"/>
    </source>
</evidence>
<dbReference type="InterPro" id="IPR012338">
    <property type="entry name" value="Beta-lactam/transpept-like"/>
</dbReference>
<dbReference type="PANTHER" id="PTHR21581">
    <property type="entry name" value="D-ALANYL-D-ALANINE CARBOXYPEPTIDASE"/>
    <property type="match status" value="1"/>
</dbReference>